<dbReference type="GO" id="GO:0051903">
    <property type="term" value="F:S-(hydroxymethyl)glutathione dehydrogenase [NAD(P)+] activity"/>
    <property type="evidence" value="ECO:0007669"/>
    <property type="project" value="TreeGrafter"/>
</dbReference>
<dbReference type="InterPro" id="IPR013149">
    <property type="entry name" value="ADH-like_C"/>
</dbReference>
<dbReference type="Proteomes" id="UP001172673">
    <property type="component" value="Unassembled WGS sequence"/>
</dbReference>
<dbReference type="Pfam" id="PF08240">
    <property type="entry name" value="ADH_N"/>
    <property type="match status" value="1"/>
</dbReference>
<dbReference type="FunFam" id="3.40.50.720:FF:000003">
    <property type="entry name" value="S-(hydroxymethyl)glutathione dehydrogenase"/>
    <property type="match status" value="1"/>
</dbReference>
<dbReference type="InterPro" id="IPR036291">
    <property type="entry name" value="NAD(P)-bd_dom_sf"/>
</dbReference>
<sequence length="377" mass="40399">MSRRTLAIVAPAPKEPPAVQEIVLDEPRSDEAIVEIHAVGICHADVAVLQGVIPLGFPKVVGHEGAGVVKVVGTDVKHVQPGDKVILSFNPCGECGNCKRKLSSYCDHNMARTWPGLRPDQSFTLKSVDGKPIYGNFFGQSSWSRLALVQRDCMVKVPQDTDLKLFAPLGCGVQTGTGVVWNTLDLQKGDSFVVSGCGAVGMSAIMAAKQRGATTIMAVDINDERLSLAKELGATHTFNGGAEDLVQQIHAVSPLPAGVRNAFDTTAVPKVIEAMIQATGVRGRTVVVGATPPDKKISIQPMEFLNMGKQFIGSVEGDSHPPEAIPYMLEQHRQGHLPLEKIVSTYKYTEFARALDDMKTGKAIKPVLVWDDGDSAT</sequence>
<keyword evidence="2 6" id="KW-0479">Metal-binding</keyword>
<proteinExistence type="inferred from homology"/>
<comment type="caution">
    <text evidence="8">The sequence shown here is derived from an EMBL/GenBank/DDBJ whole genome shotgun (WGS) entry which is preliminary data.</text>
</comment>
<evidence type="ECO:0000256" key="2">
    <source>
        <dbReference type="ARBA" id="ARBA00022723"/>
    </source>
</evidence>
<evidence type="ECO:0000256" key="5">
    <source>
        <dbReference type="ARBA" id="ARBA00023027"/>
    </source>
</evidence>
<keyword evidence="5" id="KW-0520">NAD</keyword>
<evidence type="ECO:0000313" key="9">
    <source>
        <dbReference type="Proteomes" id="UP001172673"/>
    </source>
</evidence>
<reference evidence="8" key="1">
    <citation type="submission" date="2022-10" db="EMBL/GenBank/DDBJ databases">
        <title>Culturing micro-colonial fungi from biological soil crusts in the Mojave desert and describing Neophaeococcomyces mojavensis, and introducing the new genera and species Taxawa tesnikishii.</title>
        <authorList>
            <person name="Kurbessoian T."/>
            <person name="Stajich J.E."/>
        </authorList>
    </citation>
    <scope>NUCLEOTIDE SEQUENCE</scope>
    <source>
        <strain evidence="8">TK_41</strain>
    </source>
</reference>
<accession>A0AA38X9Q6</accession>
<comment type="cofactor">
    <cofactor evidence="1 6">
        <name>Zn(2+)</name>
        <dbReference type="ChEBI" id="CHEBI:29105"/>
    </cofactor>
</comment>
<protein>
    <recommendedName>
        <fullName evidence="7">Enoyl reductase (ER) domain-containing protein</fullName>
    </recommendedName>
</protein>
<dbReference type="InterPro" id="IPR002328">
    <property type="entry name" value="ADH_Zn_CS"/>
</dbReference>
<dbReference type="GO" id="GO:0008270">
    <property type="term" value="F:zinc ion binding"/>
    <property type="evidence" value="ECO:0007669"/>
    <property type="project" value="InterPro"/>
</dbReference>
<dbReference type="Gene3D" id="3.40.50.720">
    <property type="entry name" value="NAD(P)-binding Rossmann-like Domain"/>
    <property type="match status" value="1"/>
</dbReference>
<dbReference type="InterPro" id="IPR013154">
    <property type="entry name" value="ADH-like_N"/>
</dbReference>
<evidence type="ECO:0000256" key="3">
    <source>
        <dbReference type="ARBA" id="ARBA00022833"/>
    </source>
</evidence>
<evidence type="ECO:0000256" key="1">
    <source>
        <dbReference type="ARBA" id="ARBA00001947"/>
    </source>
</evidence>
<comment type="similarity">
    <text evidence="6">Belongs to the zinc-containing alcohol dehydrogenase family.</text>
</comment>
<dbReference type="PANTHER" id="PTHR43880:SF12">
    <property type="entry name" value="ALCOHOL DEHYDROGENASE CLASS-3"/>
    <property type="match status" value="1"/>
</dbReference>
<dbReference type="EMBL" id="JAPDRK010000008">
    <property type="protein sequence ID" value="KAJ9609467.1"/>
    <property type="molecule type" value="Genomic_DNA"/>
</dbReference>
<dbReference type="CDD" id="cd08278">
    <property type="entry name" value="benzyl_alcohol_DH"/>
    <property type="match status" value="1"/>
</dbReference>
<dbReference type="InterPro" id="IPR011032">
    <property type="entry name" value="GroES-like_sf"/>
</dbReference>
<keyword evidence="4" id="KW-0560">Oxidoreductase</keyword>
<keyword evidence="9" id="KW-1185">Reference proteome</keyword>
<dbReference type="Gene3D" id="3.90.180.10">
    <property type="entry name" value="Medium-chain alcohol dehydrogenases, catalytic domain"/>
    <property type="match status" value="1"/>
</dbReference>
<dbReference type="Pfam" id="PF00107">
    <property type="entry name" value="ADH_zinc_N"/>
    <property type="match status" value="1"/>
</dbReference>
<organism evidence="8 9">
    <name type="scientific">Cladophialophora chaetospira</name>
    <dbReference type="NCBI Taxonomy" id="386627"/>
    <lineage>
        <taxon>Eukaryota</taxon>
        <taxon>Fungi</taxon>
        <taxon>Dikarya</taxon>
        <taxon>Ascomycota</taxon>
        <taxon>Pezizomycotina</taxon>
        <taxon>Eurotiomycetes</taxon>
        <taxon>Chaetothyriomycetidae</taxon>
        <taxon>Chaetothyriales</taxon>
        <taxon>Herpotrichiellaceae</taxon>
        <taxon>Cladophialophora</taxon>
    </lineage>
</organism>
<dbReference type="PANTHER" id="PTHR43880">
    <property type="entry name" value="ALCOHOL DEHYDROGENASE"/>
    <property type="match status" value="1"/>
</dbReference>
<dbReference type="GO" id="GO:0005829">
    <property type="term" value="C:cytosol"/>
    <property type="evidence" value="ECO:0007669"/>
    <property type="project" value="TreeGrafter"/>
</dbReference>
<feature type="domain" description="Enoyl reductase (ER)" evidence="7">
    <location>
        <begin position="12"/>
        <end position="368"/>
    </location>
</feature>
<evidence type="ECO:0000259" key="7">
    <source>
        <dbReference type="SMART" id="SM00829"/>
    </source>
</evidence>
<dbReference type="InterPro" id="IPR020843">
    <property type="entry name" value="ER"/>
</dbReference>
<dbReference type="GO" id="GO:0046294">
    <property type="term" value="P:formaldehyde catabolic process"/>
    <property type="evidence" value="ECO:0007669"/>
    <property type="project" value="TreeGrafter"/>
</dbReference>
<gene>
    <name evidence="8" type="ORF">H2200_005794</name>
</gene>
<evidence type="ECO:0000256" key="4">
    <source>
        <dbReference type="ARBA" id="ARBA00023002"/>
    </source>
</evidence>
<dbReference type="SUPFAM" id="SSF51735">
    <property type="entry name" value="NAD(P)-binding Rossmann-fold domains"/>
    <property type="match status" value="1"/>
</dbReference>
<evidence type="ECO:0000313" key="8">
    <source>
        <dbReference type="EMBL" id="KAJ9609467.1"/>
    </source>
</evidence>
<evidence type="ECO:0000256" key="6">
    <source>
        <dbReference type="RuleBase" id="RU361277"/>
    </source>
</evidence>
<dbReference type="SUPFAM" id="SSF50129">
    <property type="entry name" value="GroES-like"/>
    <property type="match status" value="1"/>
</dbReference>
<name>A0AA38X9Q6_9EURO</name>
<keyword evidence="3 6" id="KW-0862">Zinc</keyword>
<dbReference type="SMART" id="SM00829">
    <property type="entry name" value="PKS_ER"/>
    <property type="match status" value="1"/>
</dbReference>
<dbReference type="PROSITE" id="PS00059">
    <property type="entry name" value="ADH_ZINC"/>
    <property type="match status" value="1"/>
</dbReference>
<dbReference type="AlphaFoldDB" id="A0AA38X9Q6"/>